<reference evidence="2 3" key="1">
    <citation type="submission" date="2018-06" db="EMBL/GenBank/DDBJ databases">
        <authorList>
            <consortium name="Pathogen Informatics"/>
            <person name="Doyle S."/>
        </authorList>
    </citation>
    <scope>NUCLEOTIDE SEQUENCE [LARGE SCALE GENOMIC DNA]</scope>
    <source>
        <strain evidence="2 3">NCTC13156</strain>
    </source>
</reference>
<organism evidence="2 3">
    <name type="scientific">Helicobacter pullorum</name>
    <dbReference type="NCBI Taxonomy" id="35818"/>
    <lineage>
        <taxon>Bacteria</taxon>
        <taxon>Pseudomonadati</taxon>
        <taxon>Campylobacterota</taxon>
        <taxon>Epsilonproteobacteria</taxon>
        <taxon>Campylobacterales</taxon>
        <taxon>Helicobacteraceae</taxon>
        <taxon>Helicobacter</taxon>
    </lineage>
</organism>
<feature type="transmembrane region" description="Helical" evidence="1">
    <location>
        <begin position="162"/>
        <end position="182"/>
    </location>
</feature>
<evidence type="ECO:0000313" key="2">
    <source>
        <dbReference type="EMBL" id="STQ88929.1"/>
    </source>
</evidence>
<evidence type="ECO:0000313" key="3">
    <source>
        <dbReference type="Proteomes" id="UP000255269"/>
    </source>
</evidence>
<gene>
    <name evidence="2" type="ORF">NCTC13156_01736</name>
</gene>
<dbReference type="EMBL" id="UGJF01000002">
    <property type="protein sequence ID" value="STQ88929.1"/>
    <property type="molecule type" value="Genomic_DNA"/>
</dbReference>
<sequence>MFSGLGEQLISGAYVFGVSAIVFASLPFLFVVIKAIMDGKRETTSGADVIGTFLMAFLVHTISCLAFMTTIKIMDIIGSSYSTNYLQDKAFKIFWTFDKASVFSIAGVTNGTVEAEGAYITLYATQIAVQFVFAFIPLVVIFLGAVYGILQAKKDVYRADILSSSVWTILATIVAVMLYFLWAKIATVALFMPDGKDLVQYINEIWNQFIAKAS</sequence>
<keyword evidence="1" id="KW-0812">Transmembrane</keyword>
<accession>A0A377Q2Y3</accession>
<feature type="transmembrane region" description="Helical" evidence="1">
    <location>
        <begin position="49"/>
        <end position="71"/>
    </location>
</feature>
<dbReference type="Proteomes" id="UP000255269">
    <property type="component" value="Unassembled WGS sequence"/>
</dbReference>
<proteinExistence type="predicted"/>
<evidence type="ECO:0000256" key="1">
    <source>
        <dbReference type="SAM" id="Phobius"/>
    </source>
</evidence>
<feature type="transmembrane region" description="Helical" evidence="1">
    <location>
        <begin position="127"/>
        <end position="150"/>
    </location>
</feature>
<dbReference type="RefSeq" id="WP_115057326.1">
    <property type="nucleotide sequence ID" value="NZ_UGJF01000002.1"/>
</dbReference>
<keyword evidence="1" id="KW-0472">Membrane</keyword>
<name>A0A377Q2Y3_9HELI</name>
<feature type="transmembrane region" description="Helical" evidence="1">
    <location>
        <begin position="12"/>
        <end position="37"/>
    </location>
</feature>
<dbReference type="AlphaFoldDB" id="A0A377Q2Y3"/>
<protein>
    <submittedName>
        <fullName evidence="2">Uncharacterized protein</fullName>
    </submittedName>
</protein>
<keyword evidence="1" id="KW-1133">Transmembrane helix</keyword>